<evidence type="ECO:0000256" key="2">
    <source>
        <dbReference type="ARBA" id="ARBA00004496"/>
    </source>
</evidence>
<keyword evidence="5" id="KW-0963">Cytoplasm</keyword>
<dbReference type="PANTHER" id="PTHR47861">
    <property type="entry name" value="FKBP-TYPE PEPTIDYL-PROLYL CIS-TRANS ISOMERASE SLYD"/>
    <property type="match status" value="1"/>
</dbReference>
<dbReference type="PANTHER" id="PTHR47861:SF3">
    <property type="entry name" value="FKBP-TYPE PEPTIDYL-PROLYL CIS-TRANS ISOMERASE SLYD"/>
    <property type="match status" value="1"/>
</dbReference>
<gene>
    <name evidence="9" type="primary">slyD</name>
    <name evidence="9" type="ORF">HMPREF9141_0765</name>
</gene>
<keyword evidence="8 9" id="KW-0413">Isomerase</keyword>
<dbReference type="EC" id="5.2.1.8" evidence="4"/>
<evidence type="ECO:0000256" key="1">
    <source>
        <dbReference type="ARBA" id="ARBA00000971"/>
    </source>
</evidence>
<evidence type="ECO:0000256" key="4">
    <source>
        <dbReference type="ARBA" id="ARBA00013194"/>
    </source>
</evidence>
<keyword evidence="6" id="KW-0697">Rotamase</keyword>
<evidence type="ECO:0000313" key="10">
    <source>
        <dbReference type="Proteomes" id="UP000005697"/>
    </source>
</evidence>
<proteinExistence type="inferred from homology"/>
<keyword evidence="7" id="KW-0143">Chaperone</keyword>
<keyword evidence="10" id="KW-1185">Reference proteome</keyword>
<dbReference type="InterPro" id="IPR048261">
    <property type="entry name" value="SlpA/SlyD-like_ins_sf"/>
</dbReference>
<organism evidence="9 10">
    <name type="scientific">Prevotella multiformis DSM 16608</name>
    <dbReference type="NCBI Taxonomy" id="888743"/>
    <lineage>
        <taxon>Bacteria</taxon>
        <taxon>Pseudomonadati</taxon>
        <taxon>Bacteroidota</taxon>
        <taxon>Bacteroidia</taxon>
        <taxon>Bacteroidales</taxon>
        <taxon>Prevotellaceae</taxon>
        <taxon>Prevotella</taxon>
    </lineage>
</organism>
<comment type="similarity">
    <text evidence="3">Belongs to the FKBP-type PPIase family.</text>
</comment>
<comment type="subcellular location">
    <subcellularLocation>
        <location evidence="2">Cytoplasm</location>
    </subcellularLocation>
</comment>
<evidence type="ECO:0000256" key="3">
    <source>
        <dbReference type="ARBA" id="ARBA00006577"/>
    </source>
</evidence>
<evidence type="ECO:0000256" key="8">
    <source>
        <dbReference type="ARBA" id="ARBA00023235"/>
    </source>
</evidence>
<comment type="caution">
    <text evidence="9">The sequence shown here is derived from an EMBL/GenBank/DDBJ whole genome shotgun (WGS) entry which is preliminary data.</text>
</comment>
<dbReference type="Gene3D" id="2.40.10.330">
    <property type="match status" value="1"/>
</dbReference>
<accession>F0F599</accession>
<dbReference type="STRING" id="888743.HMPREF9141_0765"/>
<dbReference type="AlphaFoldDB" id="F0F599"/>
<sequence>MTAARKGWTMSPSKTDQRGIFRTYLNIKQAIMENNTHRLIVVSYELYSVENGQEHFIEKTEEQKPMQFYTACEMALPAFEQEIVKYGKDTDFEFSLTKEQAYGEHDAKSVLALDKETFSHDGVFDSKNIYKDAVVPLQNEQGHRFLGKVLEVSDDKVTIDLNHPLAGKDLQFRGHVIENRPASDAEVKGFFEQMSQHHCGGCGGDCNCGGEGGCKEEGGCKDEGGCKGNCSCH</sequence>
<dbReference type="GO" id="GO:0005737">
    <property type="term" value="C:cytoplasm"/>
    <property type="evidence" value="ECO:0007669"/>
    <property type="project" value="UniProtKB-SubCell"/>
</dbReference>
<protein>
    <recommendedName>
        <fullName evidence="4">peptidylprolyl isomerase</fullName>
        <ecNumber evidence="4">5.2.1.8</ecNumber>
    </recommendedName>
</protein>
<comment type="catalytic activity">
    <reaction evidence="1">
        <text>[protein]-peptidylproline (omega=180) = [protein]-peptidylproline (omega=0)</text>
        <dbReference type="Rhea" id="RHEA:16237"/>
        <dbReference type="Rhea" id="RHEA-COMP:10747"/>
        <dbReference type="Rhea" id="RHEA-COMP:10748"/>
        <dbReference type="ChEBI" id="CHEBI:83833"/>
        <dbReference type="ChEBI" id="CHEBI:83834"/>
        <dbReference type="EC" id="5.2.1.8"/>
    </reaction>
</comment>
<dbReference type="EMBL" id="AEWX01000011">
    <property type="protein sequence ID" value="EGC20705.1"/>
    <property type="molecule type" value="Genomic_DNA"/>
</dbReference>
<evidence type="ECO:0000256" key="7">
    <source>
        <dbReference type="ARBA" id="ARBA00023186"/>
    </source>
</evidence>
<evidence type="ECO:0000313" key="9">
    <source>
        <dbReference type="EMBL" id="EGC20705.1"/>
    </source>
</evidence>
<dbReference type="InterPro" id="IPR046357">
    <property type="entry name" value="PPIase_dom_sf"/>
</dbReference>
<evidence type="ECO:0000256" key="5">
    <source>
        <dbReference type="ARBA" id="ARBA00022490"/>
    </source>
</evidence>
<dbReference type="SUPFAM" id="SSF54534">
    <property type="entry name" value="FKBP-like"/>
    <property type="match status" value="1"/>
</dbReference>
<dbReference type="HOGENOM" id="CLU_098197_0_0_10"/>
<dbReference type="Proteomes" id="UP000005697">
    <property type="component" value="Unassembled WGS sequence"/>
</dbReference>
<evidence type="ECO:0000256" key="6">
    <source>
        <dbReference type="ARBA" id="ARBA00023110"/>
    </source>
</evidence>
<dbReference type="eggNOG" id="COG1047">
    <property type="taxonomic scope" value="Bacteria"/>
</dbReference>
<reference evidence="9 10" key="1">
    <citation type="submission" date="2011-01" db="EMBL/GenBank/DDBJ databases">
        <authorList>
            <person name="Muzny D."/>
            <person name="Qin X."/>
            <person name="Deng J."/>
            <person name="Jiang H."/>
            <person name="Liu Y."/>
            <person name="Qu J."/>
            <person name="Song X.-Z."/>
            <person name="Zhang L."/>
            <person name="Thornton R."/>
            <person name="Coyle M."/>
            <person name="Francisco L."/>
            <person name="Jackson L."/>
            <person name="Javaid M."/>
            <person name="Korchina V."/>
            <person name="Kovar C."/>
            <person name="Mata R."/>
            <person name="Mathew T."/>
            <person name="Ngo R."/>
            <person name="Nguyen L."/>
            <person name="Nguyen N."/>
            <person name="Okwuonu G."/>
            <person name="Ongeri F."/>
            <person name="Pham C."/>
            <person name="Simmons D."/>
            <person name="Wilczek-Boney K."/>
            <person name="Hale W."/>
            <person name="Jakkamsetti A."/>
            <person name="Pham P."/>
            <person name="Ruth R."/>
            <person name="San Lucas F."/>
            <person name="Warren J."/>
            <person name="Zhang J."/>
            <person name="Zhao Z."/>
            <person name="Zhou C."/>
            <person name="Zhu D."/>
            <person name="Lee S."/>
            <person name="Bess C."/>
            <person name="Blankenburg K."/>
            <person name="Forbes L."/>
            <person name="Fu Q."/>
            <person name="Gubbala S."/>
            <person name="Hirani K."/>
            <person name="Jayaseelan J.C."/>
            <person name="Lara F."/>
            <person name="Munidasa M."/>
            <person name="Palculict T."/>
            <person name="Patil S."/>
            <person name="Pu L.-L."/>
            <person name="Saada N."/>
            <person name="Tang L."/>
            <person name="Weissenberger G."/>
            <person name="Zhu Y."/>
            <person name="Hemphill L."/>
            <person name="Shang Y."/>
            <person name="Youmans B."/>
            <person name="Ayvaz T."/>
            <person name="Ross M."/>
            <person name="Santibanez J."/>
            <person name="Aqrawi P."/>
            <person name="Gross S."/>
            <person name="Joshi V."/>
            <person name="Fowler G."/>
            <person name="Nazareth L."/>
            <person name="Reid J."/>
            <person name="Worley K."/>
            <person name="Petrosino J."/>
            <person name="Highlander S."/>
            <person name="Gibbs R."/>
        </authorList>
    </citation>
    <scope>NUCLEOTIDE SEQUENCE [LARGE SCALE GENOMIC DNA]</scope>
    <source>
        <strain evidence="9 10">DSM 16608</strain>
    </source>
</reference>
<dbReference type="GO" id="GO:0003755">
    <property type="term" value="F:peptidyl-prolyl cis-trans isomerase activity"/>
    <property type="evidence" value="ECO:0007669"/>
    <property type="project" value="UniProtKB-KW"/>
</dbReference>
<name>F0F599_9BACT</name>
<dbReference type="Gene3D" id="3.10.50.40">
    <property type="match status" value="1"/>
</dbReference>